<keyword evidence="1" id="KW-0812">Transmembrane</keyword>
<keyword evidence="1" id="KW-0472">Membrane</keyword>
<sequence length="91" mass="10884">MIPFVSFPSYEFPVLALSLLFFLKIRVRQSQLLRIQFHSTCSLPCLSLFFIFSPLLCHLPMELNGSQFKRQWCRIINAHRELPIKFWYLYG</sequence>
<organism evidence="2">
    <name type="scientific">Rhizophora mucronata</name>
    <name type="common">Asiatic mangrove</name>
    <dbReference type="NCBI Taxonomy" id="61149"/>
    <lineage>
        <taxon>Eukaryota</taxon>
        <taxon>Viridiplantae</taxon>
        <taxon>Streptophyta</taxon>
        <taxon>Embryophyta</taxon>
        <taxon>Tracheophyta</taxon>
        <taxon>Spermatophyta</taxon>
        <taxon>Magnoliopsida</taxon>
        <taxon>eudicotyledons</taxon>
        <taxon>Gunneridae</taxon>
        <taxon>Pentapetalae</taxon>
        <taxon>rosids</taxon>
        <taxon>fabids</taxon>
        <taxon>Malpighiales</taxon>
        <taxon>Rhizophoraceae</taxon>
        <taxon>Rhizophora</taxon>
    </lineage>
</organism>
<name>A0A2P2P6R0_RHIMU</name>
<protein>
    <submittedName>
        <fullName evidence="2">Uncharacterized protein</fullName>
    </submittedName>
</protein>
<keyword evidence="1" id="KW-1133">Transmembrane helix</keyword>
<dbReference type="EMBL" id="GGEC01069941">
    <property type="protein sequence ID" value="MBX50425.1"/>
    <property type="molecule type" value="Transcribed_RNA"/>
</dbReference>
<feature type="transmembrane region" description="Helical" evidence="1">
    <location>
        <begin position="6"/>
        <end position="23"/>
    </location>
</feature>
<accession>A0A2P2P6R0</accession>
<evidence type="ECO:0000256" key="1">
    <source>
        <dbReference type="SAM" id="Phobius"/>
    </source>
</evidence>
<dbReference type="AlphaFoldDB" id="A0A2P2P6R0"/>
<reference evidence="2" key="1">
    <citation type="submission" date="2018-02" db="EMBL/GenBank/DDBJ databases">
        <title>Rhizophora mucronata_Transcriptome.</title>
        <authorList>
            <person name="Meera S.P."/>
            <person name="Sreeshan A."/>
            <person name="Augustine A."/>
        </authorList>
    </citation>
    <scope>NUCLEOTIDE SEQUENCE</scope>
    <source>
        <tissue evidence="2">Leaf</tissue>
    </source>
</reference>
<evidence type="ECO:0000313" key="2">
    <source>
        <dbReference type="EMBL" id="MBX50425.1"/>
    </source>
</evidence>
<proteinExistence type="predicted"/>
<feature type="transmembrane region" description="Helical" evidence="1">
    <location>
        <begin position="35"/>
        <end position="56"/>
    </location>
</feature>